<dbReference type="Pfam" id="PF14017">
    <property type="entry name" value="DUF4233"/>
    <property type="match status" value="1"/>
</dbReference>
<evidence type="ECO:0000313" key="2">
    <source>
        <dbReference type="EMBL" id="CAB4539728.1"/>
    </source>
</evidence>
<dbReference type="EMBL" id="CAEZSO010000048">
    <property type="protein sequence ID" value="CAB4539728.1"/>
    <property type="molecule type" value="Genomic_DNA"/>
</dbReference>
<accession>A0A6J6BNH2</accession>
<feature type="transmembrane region" description="Helical" evidence="1">
    <location>
        <begin position="35"/>
        <end position="56"/>
    </location>
</feature>
<reference evidence="2" key="1">
    <citation type="submission" date="2020-05" db="EMBL/GenBank/DDBJ databases">
        <authorList>
            <person name="Chiriac C."/>
            <person name="Salcher M."/>
            <person name="Ghai R."/>
            <person name="Kavagutti S V."/>
        </authorList>
    </citation>
    <scope>NUCLEOTIDE SEQUENCE</scope>
</reference>
<protein>
    <submittedName>
        <fullName evidence="2">Unannotated protein</fullName>
    </submittedName>
</protein>
<sequence>MRALASAVLAFESIVLALAIPVAISIYQVNGAVAGWVGGLLAISCLVVTALLRFSWAIYAGWLIQGAAIAAGFVIPAMFFLGAMFAALWWWALKLGRSAHPVPADEA</sequence>
<dbReference type="InterPro" id="IPR025327">
    <property type="entry name" value="DUF4233"/>
</dbReference>
<name>A0A6J6BNH2_9ZZZZ</name>
<dbReference type="AlphaFoldDB" id="A0A6J6BNH2"/>
<keyword evidence="1" id="KW-0472">Membrane</keyword>
<keyword evidence="1" id="KW-1133">Transmembrane helix</keyword>
<proteinExistence type="predicted"/>
<gene>
    <name evidence="2" type="ORF">UFOPK1446_00341</name>
</gene>
<keyword evidence="1" id="KW-0812">Transmembrane</keyword>
<organism evidence="2">
    <name type="scientific">freshwater metagenome</name>
    <dbReference type="NCBI Taxonomy" id="449393"/>
    <lineage>
        <taxon>unclassified sequences</taxon>
        <taxon>metagenomes</taxon>
        <taxon>ecological metagenomes</taxon>
    </lineage>
</organism>
<feature type="transmembrane region" description="Helical" evidence="1">
    <location>
        <begin position="68"/>
        <end position="92"/>
    </location>
</feature>
<evidence type="ECO:0000256" key="1">
    <source>
        <dbReference type="SAM" id="Phobius"/>
    </source>
</evidence>